<dbReference type="GO" id="GO:0005615">
    <property type="term" value="C:extracellular space"/>
    <property type="evidence" value="ECO:0007669"/>
    <property type="project" value="InterPro"/>
</dbReference>
<dbReference type="InterPro" id="IPR042185">
    <property type="entry name" value="Serpin_sf_2"/>
</dbReference>
<comment type="similarity">
    <text evidence="1 2">Belongs to the serpin family.</text>
</comment>
<proteinExistence type="inferred from homology"/>
<name>R0I9J1_9BRAS</name>
<keyword evidence="5" id="KW-1185">Reference proteome</keyword>
<evidence type="ECO:0000256" key="1">
    <source>
        <dbReference type="ARBA" id="ARBA00009500"/>
    </source>
</evidence>
<dbReference type="EMBL" id="KB870805">
    <property type="protein sequence ID" value="EOA39059.1"/>
    <property type="molecule type" value="Genomic_DNA"/>
</dbReference>
<dbReference type="PANTHER" id="PTHR11461:SF347">
    <property type="entry name" value="SERINE PROTEASE INHIBITOR (SERPIN) FAMILY PROTEIN-RELATED"/>
    <property type="match status" value="1"/>
</dbReference>
<accession>R0I9J1</accession>
<organism evidence="4 5">
    <name type="scientific">Capsella rubella</name>
    <dbReference type="NCBI Taxonomy" id="81985"/>
    <lineage>
        <taxon>Eukaryota</taxon>
        <taxon>Viridiplantae</taxon>
        <taxon>Streptophyta</taxon>
        <taxon>Embryophyta</taxon>
        <taxon>Tracheophyta</taxon>
        <taxon>Spermatophyta</taxon>
        <taxon>Magnoliopsida</taxon>
        <taxon>eudicotyledons</taxon>
        <taxon>Gunneridae</taxon>
        <taxon>Pentapetalae</taxon>
        <taxon>rosids</taxon>
        <taxon>malvids</taxon>
        <taxon>Brassicales</taxon>
        <taxon>Brassicaceae</taxon>
        <taxon>Camelineae</taxon>
        <taxon>Capsella</taxon>
    </lineage>
</organism>
<dbReference type="InterPro" id="IPR023796">
    <property type="entry name" value="Serpin_dom"/>
</dbReference>
<feature type="domain" description="Serpin" evidence="3">
    <location>
        <begin position="11"/>
        <end position="295"/>
    </location>
</feature>
<evidence type="ECO:0000259" key="3">
    <source>
        <dbReference type="SMART" id="SM00093"/>
    </source>
</evidence>
<dbReference type="SUPFAM" id="SSF56574">
    <property type="entry name" value="Serpins"/>
    <property type="match status" value="1"/>
</dbReference>
<protein>
    <recommendedName>
        <fullName evidence="3">Serpin domain-containing protein</fullName>
    </recommendedName>
</protein>
<evidence type="ECO:0000256" key="2">
    <source>
        <dbReference type="RuleBase" id="RU000411"/>
    </source>
</evidence>
<dbReference type="Gene3D" id="2.30.39.10">
    <property type="entry name" value="Alpha-1-antitrypsin, domain 1"/>
    <property type="match status" value="2"/>
</dbReference>
<dbReference type="AlphaFoldDB" id="R0I9J1"/>
<dbReference type="InterPro" id="IPR023795">
    <property type="entry name" value="Serpin_CS"/>
</dbReference>
<evidence type="ECO:0000313" key="4">
    <source>
        <dbReference type="EMBL" id="EOA39059.1"/>
    </source>
</evidence>
<dbReference type="STRING" id="81985.R0I9J1"/>
<dbReference type="InterPro" id="IPR036186">
    <property type="entry name" value="Serpin_sf"/>
</dbReference>
<dbReference type="InterPro" id="IPR042178">
    <property type="entry name" value="Serpin_sf_1"/>
</dbReference>
<dbReference type="SMART" id="SM00093">
    <property type="entry name" value="SERPIN"/>
    <property type="match status" value="1"/>
</dbReference>
<dbReference type="eggNOG" id="KOG2392">
    <property type="taxonomic scope" value="Eukaryota"/>
</dbReference>
<evidence type="ECO:0000313" key="5">
    <source>
        <dbReference type="Proteomes" id="UP000029121"/>
    </source>
</evidence>
<reference evidence="5" key="1">
    <citation type="journal article" date="2013" name="Nat. Genet.">
        <title>The Capsella rubella genome and the genomic consequences of rapid mating system evolution.</title>
        <authorList>
            <person name="Slotte T."/>
            <person name="Hazzouri K.M."/>
            <person name="Agren J.A."/>
            <person name="Koenig D."/>
            <person name="Maumus F."/>
            <person name="Guo Y.L."/>
            <person name="Steige K."/>
            <person name="Platts A.E."/>
            <person name="Escobar J.S."/>
            <person name="Newman L.K."/>
            <person name="Wang W."/>
            <person name="Mandakova T."/>
            <person name="Vello E."/>
            <person name="Smith L.M."/>
            <person name="Henz S.R."/>
            <person name="Steffen J."/>
            <person name="Takuno S."/>
            <person name="Brandvain Y."/>
            <person name="Coop G."/>
            <person name="Andolfatto P."/>
            <person name="Hu T.T."/>
            <person name="Blanchette M."/>
            <person name="Clark R.M."/>
            <person name="Quesneville H."/>
            <person name="Nordborg M."/>
            <person name="Gaut B.S."/>
            <person name="Lysak M.A."/>
            <person name="Jenkins J."/>
            <person name="Grimwood J."/>
            <person name="Chapman J."/>
            <person name="Prochnik S."/>
            <person name="Shu S."/>
            <person name="Rokhsar D."/>
            <person name="Schmutz J."/>
            <person name="Weigel D."/>
            <person name="Wright S.I."/>
        </authorList>
    </citation>
    <scope>NUCLEOTIDE SEQUENCE [LARGE SCALE GENOMIC DNA]</scope>
    <source>
        <strain evidence="5">cv. Monte Gargano</strain>
    </source>
</reference>
<dbReference type="GO" id="GO:0004867">
    <property type="term" value="F:serine-type endopeptidase inhibitor activity"/>
    <property type="evidence" value="ECO:0007669"/>
    <property type="project" value="InterPro"/>
</dbReference>
<sequence>MDEVMKKQNDVALFRAGKVISAVAKNSNLVFSPASINSIFREIASFILVDRSEKGGPKIASVNGVWIEQSLPSSPKSKELFENFFKADFAQVDFISNVKSCFQTIKIYGNALYFKGAWENKFDKSMTIHKPFHLVNGKQAYNGFKVLKLPYQQGDNNKRRQFSMCFFLPDTKDGLDKLVEEMTCTDGFLDNHIPRWKDRVGEFRIPKFKIEFGFEASRTFGEIELNVSLYHKALIEIDEDGGAEAAAATALCCVYGSMTYLPPPPVDFVADHPFLFLIREDKTGTVLFAGKVFDPSVSSST</sequence>
<dbReference type="InterPro" id="IPR000215">
    <property type="entry name" value="Serpin_fam"/>
</dbReference>
<gene>
    <name evidence="4" type="ORF">CARUB_v10011708mg</name>
</gene>
<dbReference type="Gene3D" id="3.30.497.10">
    <property type="entry name" value="Antithrombin, subunit I, domain 2"/>
    <property type="match status" value="1"/>
</dbReference>
<dbReference type="Proteomes" id="UP000029121">
    <property type="component" value="Unassembled WGS sequence"/>
</dbReference>
<dbReference type="Pfam" id="PF00079">
    <property type="entry name" value="Serpin"/>
    <property type="match status" value="2"/>
</dbReference>
<dbReference type="PROSITE" id="PS00284">
    <property type="entry name" value="SERPIN"/>
    <property type="match status" value="1"/>
</dbReference>
<dbReference type="PANTHER" id="PTHR11461">
    <property type="entry name" value="SERINE PROTEASE INHIBITOR, SERPIN"/>
    <property type="match status" value="1"/>
</dbReference>